<feature type="signal peptide" evidence="15">
    <location>
        <begin position="1"/>
        <end position="37"/>
    </location>
</feature>
<dbReference type="InterPro" id="IPR011009">
    <property type="entry name" value="Kinase-like_dom_sf"/>
</dbReference>
<evidence type="ECO:0000256" key="2">
    <source>
        <dbReference type="ARBA" id="ARBA00011902"/>
    </source>
</evidence>
<dbReference type="SUPFAM" id="SSF56487">
    <property type="entry name" value="SRCR-like"/>
    <property type="match status" value="1"/>
</dbReference>
<dbReference type="InterPro" id="IPR001190">
    <property type="entry name" value="SRCR"/>
</dbReference>
<evidence type="ECO:0000256" key="8">
    <source>
        <dbReference type="ARBA" id="ARBA00023180"/>
    </source>
</evidence>
<protein>
    <recommendedName>
        <fullName evidence="2">receptor protein-tyrosine kinase</fullName>
        <ecNumber evidence="2">2.7.10.1</ecNumber>
    </recommendedName>
</protein>
<dbReference type="SMART" id="SM00219">
    <property type="entry name" value="TyrKc"/>
    <property type="match status" value="2"/>
</dbReference>
<keyword evidence="12" id="KW-0067">ATP-binding</keyword>
<evidence type="ECO:0000259" key="17">
    <source>
        <dbReference type="PROSITE" id="PS50287"/>
    </source>
</evidence>
<keyword evidence="7" id="KW-0675">Receptor</keyword>
<evidence type="ECO:0000256" key="9">
    <source>
        <dbReference type="ARBA" id="ARBA00023319"/>
    </source>
</evidence>
<sequence length="1060" mass="120197">MNNGLTGLKVLHVQTQMFWRLSLRVLMLSAGFSIAHGQADGHDQAAGLFLLPIFAAHPRWGNWGHCLGKCSVKFQIRKCEDRCEEKELEMRTCPVGDVHNDCRSYSIKSLLEKNPSGTKLSLKVNTSNGWRPFCHPTWDSKLAHEVCRVNGFPEVLDLEESDRDKCSENEDANKTDCYNLPTILPTCNVKKAIVTCEGKSSSTTSFDSNSNEESEDESSNTAAVTISLGVVAAVLILCLVALLLYHMHKRRVAAQANGGLRELPDNLQLESTVNGSNNTNRYFSVTPSRWEVSLKQIDLQNILGSGSFGEVWKARATGLKGIPGATTVAVKKLKHNSSGTERESLEKEIELGISLGGDRHPNIVNFLGHVSNFGPMMLILEYVPYGDLLGYLRNSRGMEDKYYNSPECCQKEVTSYDLLSFAQQIASGMSFLASKNILHRDLAARNVLVGKGMICKIADFGLALIRDKYQYLYCTAMRKGRLPIKWTAPEHLFNDSQDQDMRVSEKSDVWSYGVVLYEIFTLGGMPYPGWNEWKVVYELKVNKYRMSQPEHVSDELYQIMLQCWNEDPNNRPTFNRLREITTEFIQEQHYFELDMTKYQPSLYSNVEELAGMITATSGAIPQTEANSIITVTIMTPNFTYDVGQKVVLNCKVWTTSEPTFVQWTRRDGETVTVLENKTIIPSATNDSRLQYSLFRHTINEVSLDQTGTYVCQAEILNSSHFAKDFYHLAQTLYIPRGNNTPLVVSVSVLSALLCLITGTCLVYHRRRFAVNCSDLEKESLAQEIELGKSLDGDRHPNIVNFLGCVSTSAHMMLILEYVPYGDLLGYLRKSRGMEDKYYNCPESCQQEVTSYDLLSFAQQIASGMSFLASKKIIHRDLAARNVLVGVGRICKITDFGLALIRDKYQYLYCTAIRKGRLPIKWTAPEHLFNDAQDKDVRVSEKSDVWSYGVVLYEIFTLGGTPYPDWNEWKVVYEIKVNKHRMSQPEHISDELYQIMLECWDEDPNNRPTFKRLHETITRLLQEEHYLDLEKYEPSLYKNVEEIASLMTRPAPEGDAKNVLT</sequence>
<dbReference type="SUPFAM" id="SSF48726">
    <property type="entry name" value="Immunoglobulin"/>
    <property type="match status" value="1"/>
</dbReference>
<evidence type="ECO:0000256" key="14">
    <source>
        <dbReference type="SAM" id="Phobius"/>
    </source>
</evidence>
<keyword evidence="3 14" id="KW-0812">Transmembrane</keyword>
<comment type="caution">
    <text evidence="19">The sequence shown here is derived from an EMBL/GenBank/DDBJ whole genome shotgun (WGS) entry which is preliminary data.</text>
</comment>
<keyword evidence="9" id="KW-0393">Immunoglobulin domain</keyword>
<dbReference type="Pfam" id="PF13895">
    <property type="entry name" value="Ig_2"/>
    <property type="match status" value="1"/>
</dbReference>
<comment type="catalytic activity">
    <reaction evidence="10">
        <text>L-tyrosyl-[protein] + ATP = O-phospho-L-tyrosyl-[protein] + ADP + H(+)</text>
        <dbReference type="Rhea" id="RHEA:10596"/>
        <dbReference type="Rhea" id="RHEA-COMP:10136"/>
        <dbReference type="Rhea" id="RHEA-COMP:20101"/>
        <dbReference type="ChEBI" id="CHEBI:15378"/>
        <dbReference type="ChEBI" id="CHEBI:30616"/>
        <dbReference type="ChEBI" id="CHEBI:46858"/>
        <dbReference type="ChEBI" id="CHEBI:61978"/>
        <dbReference type="ChEBI" id="CHEBI:456216"/>
        <dbReference type="EC" id="2.7.10.1"/>
    </reaction>
</comment>
<dbReference type="PROSITE" id="PS00107">
    <property type="entry name" value="PROTEIN_KINASE_ATP"/>
    <property type="match status" value="1"/>
</dbReference>
<dbReference type="Gene3D" id="3.30.200.20">
    <property type="entry name" value="Phosphorylase Kinase, domain 1"/>
    <property type="match status" value="1"/>
</dbReference>
<evidence type="ECO:0000256" key="4">
    <source>
        <dbReference type="ARBA" id="ARBA00022989"/>
    </source>
</evidence>
<dbReference type="PRINTS" id="PR00109">
    <property type="entry name" value="TYRKINASE"/>
</dbReference>
<evidence type="ECO:0000256" key="3">
    <source>
        <dbReference type="ARBA" id="ARBA00022692"/>
    </source>
</evidence>
<feature type="domain" description="Protein kinase" evidence="16">
    <location>
        <begin position="297"/>
        <end position="585"/>
    </location>
</feature>
<reference evidence="19 20" key="1">
    <citation type="submission" date="2022-05" db="EMBL/GenBank/DDBJ databases">
        <authorList>
            <consortium name="Genoscope - CEA"/>
            <person name="William W."/>
        </authorList>
    </citation>
    <scope>NUCLEOTIDE SEQUENCE [LARGE SCALE GENOMIC DNA]</scope>
</reference>
<keyword evidence="5 14" id="KW-0472">Membrane</keyword>
<comment type="subcellular location">
    <subcellularLocation>
        <location evidence="1">Membrane</location>
        <topology evidence="1">Single-pass membrane protein</topology>
    </subcellularLocation>
</comment>
<evidence type="ECO:0000256" key="6">
    <source>
        <dbReference type="ARBA" id="ARBA00023157"/>
    </source>
</evidence>
<dbReference type="SMART" id="SM00409">
    <property type="entry name" value="IG"/>
    <property type="match status" value="1"/>
</dbReference>
<keyword evidence="12" id="KW-0547">Nucleotide-binding</keyword>
<dbReference type="Gene3D" id="1.10.510.10">
    <property type="entry name" value="Transferase(Phosphotransferase) domain 1"/>
    <property type="match status" value="2"/>
</dbReference>
<evidence type="ECO:0000256" key="11">
    <source>
        <dbReference type="PROSITE-ProRule" id="PRU00196"/>
    </source>
</evidence>
<gene>
    <name evidence="19" type="ORF">PEVE_00036077</name>
</gene>
<evidence type="ECO:0000256" key="5">
    <source>
        <dbReference type="ARBA" id="ARBA00023136"/>
    </source>
</evidence>
<keyword evidence="4 14" id="KW-1133">Transmembrane helix</keyword>
<dbReference type="InterPro" id="IPR007110">
    <property type="entry name" value="Ig-like_dom"/>
</dbReference>
<evidence type="ECO:0000313" key="19">
    <source>
        <dbReference type="EMBL" id="CAH3017206.1"/>
    </source>
</evidence>
<feature type="transmembrane region" description="Helical" evidence="14">
    <location>
        <begin position="742"/>
        <end position="764"/>
    </location>
</feature>
<dbReference type="CDD" id="cd00096">
    <property type="entry name" value="Ig"/>
    <property type="match status" value="1"/>
</dbReference>
<feature type="transmembrane region" description="Helical" evidence="14">
    <location>
        <begin position="222"/>
        <end position="245"/>
    </location>
</feature>
<dbReference type="CDD" id="cd00192">
    <property type="entry name" value="PTKc"/>
    <property type="match status" value="2"/>
</dbReference>
<dbReference type="InterPro" id="IPR001245">
    <property type="entry name" value="Ser-Thr/Tyr_kinase_cat_dom"/>
</dbReference>
<dbReference type="InterPro" id="IPR013783">
    <property type="entry name" value="Ig-like_fold"/>
</dbReference>
<feature type="region of interest" description="Disordered" evidence="13">
    <location>
        <begin position="199"/>
        <end position="218"/>
    </location>
</feature>
<dbReference type="PROSITE" id="PS50835">
    <property type="entry name" value="IG_LIKE"/>
    <property type="match status" value="1"/>
</dbReference>
<feature type="domain" description="Protein kinase" evidence="16">
    <location>
        <begin position="728"/>
        <end position="1016"/>
    </location>
</feature>
<dbReference type="InterPro" id="IPR020635">
    <property type="entry name" value="Tyr_kinase_cat_dom"/>
</dbReference>
<dbReference type="EMBL" id="CALNXI010000057">
    <property type="protein sequence ID" value="CAH3017206.1"/>
    <property type="molecule type" value="Genomic_DNA"/>
</dbReference>
<dbReference type="PROSITE" id="PS50287">
    <property type="entry name" value="SRCR_2"/>
    <property type="match status" value="1"/>
</dbReference>
<comment type="caution">
    <text evidence="11">Lacks conserved residue(s) required for the propagation of feature annotation.</text>
</comment>
<dbReference type="InterPro" id="IPR050122">
    <property type="entry name" value="RTK"/>
</dbReference>
<dbReference type="PROSITE" id="PS00109">
    <property type="entry name" value="PROTEIN_KINASE_TYR"/>
    <property type="match status" value="2"/>
</dbReference>
<feature type="binding site" evidence="12">
    <location>
        <position position="332"/>
    </location>
    <ligand>
        <name>ATP</name>
        <dbReference type="ChEBI" id="CHEBI:30616"/>
    </ligand>
</feature>
<evidence type="ECO:0000259" key="16">
    <source>
        <dbReference type="PROSITE" id="PS50011"/>
    </source>
</evidence>
<evidence type="ECO:0000256" key="1">
    <source>
        <dbReference type="ARBA" id="ARBA00004167"/>
    </source>
</evidence>
<dbReference type="Proteomes" id="UP001159427">
    <property type="component" value="Unassembled WGS sequence"/>
</dbReference>
<dbReference type="InterPro" id="IPR003599">
    <property type="entry name" value="Ig_sub"/>
</dbReference>
<keyword evidence="6" id="KW-1015">Disulfide bond</keyword>
<keyword evidence="20" id="KW-1185">Reference proteome</keyword>
<dbReference type="PANTHER" id="PTHR24416:SF621">
    <property type="entry name" value="TYROSINE KINASE RECEPTOR CAD96CA"/>
    <property type="match status" value="1"/>
</dbReference>
<evidence type="ECO:0000313" key="20">
    <source>
        <dbReference type="Proteomes" id="UP001159427"/>
    </source>
</evidence>
<keyword evidence="15" id="KW-0732">Signal</keyword>
<evidence type="ECO:0000256" key="13">
    <source>
        <dbReference type="SAM" id="MobiDB-lite"/>
    </source>
</evidence>
<feature type="compositionally biased region" description="Low complexity" evidence="13">
    <location>
        <begin position="200"/>
        <end position="209"/>
    </location>
</feature>
<dbReference type="SUPFAM" id="SSF56112">
    <property type="entry name" value="Protein kinase-like (PK-like)"/>
    <property type="match status" value="2"/>
</dbReference>
<dbReference type="PROSITE" id="PS50011">
    <property type="entry name" value="PROTEIN_KINASE_DOM"/>
    <property type="match status" value="2"/>
</dbReference>
<accession>A0ABN8LJG9</accession>
<dbReference type="EC" id="2.7.10.1" evidence="2"/>
<evidence type="ECO:0000256" key="10">
    <source>
        <dbReference type="ARBA" id="ARBA00051243"/>
    </source>
</evidence>
<evidence type="ECO:0000256" key="12">
    <source>
        <dbReference type="PROSITE-ProRule" id="PRU10141"/>
    </source>
</evidence>
<evidence type="ECO:0000256" key="15">
    <source>
        <dbReference type="SAM" id="SignalP"/>
    </source>
</evidence>
<feature type="domain" description="Ig-like" evidence="18">
    <location>
        <begin position="621"/>
        <end position="722"/>
    </location>
</feature>
<dbReference type="InterPro" id="IPR000719">
    <property type="entry name" value="Prot_kinase_dom"/>
</dbReference>
<dbReference type="InterPro" id="IPR036772">
    <property type="entry name" value="SRCR-like_dom_sf"/>
</dbReference>
<name>A0ABN8LJG9_9CNID</name>
<organism evidence="19 20">
    <name type="scientific">Porites evermanni</name>
    <dbReference type="NCBI Taxonomy" id="104178"/>
    <lineage>
        <taxon>Eukaryota</taxon>
        <taxon>Metazoa</taxon>
        <taxon>Cnidaria</taxon>
        <taxon>Anthozoa</taxon>
        <taxon>Hexacorallia</taxon>
        <taxon>Scleractinia</taxon>
        <taxon>Fungiina</taxon>
        <taxon>Poritidae</taxon>
        <taxon>Porites</taxon>
    </lineage>
</organism>
<evidence type="ECO:0000259" key="18">
    <source>
        <dbReference type="PROSITE" id="PS50835"/>
    </source>
</evidence>
<dbReference type="PANTHER" id="PTHR24416">
    <property type="entry name" value="TYROSINE-PROTEIN KINASE RECEPTOR"/>
    <property type="match status" value="1"/>
</dbReference>
<feature type="domain" description="SRCR" evidence="17">
    <location>
        <begin position="108"/>
        <end position="197"/>
    </location>
</feature>
<keyword evidence="8" id="KW-0325">Glycoprotein</keyword>
<dbReference type="Pfam" id="PF07714">
    <property type="entry name" value="PK_Tyr_Ser-Thr"/>
    <property type="match status" value="2"/>
</dbReference>
<dbReference type="InterPro" id="IPR008266">
    <property type="entry name" value="Tyr_kinase_AS"/>
</dbReference>
<proteinExistence type="predicted"/>
<dbReference type="InterPro" id="IPR036179">
    <property type="entry name" value="Ig-like_dom_sf"/>
</dbReference>
<evidence type="ECO:0000256" key="7">
    <source>
        <dbReference type="ARBA" id="ARBA00023170"/>
    </source>
</evidence>
<feature type="chain" id="PRO_5046216549" description="receptor protein-tyrosine kinase" evidence="15">
    <location>
        <begin position="38"/>
        <end position="1060"/>
    </location>
</feature>
<dbReference type="Gene3D" id="2.60.40.10">
    <property type="entry name" value="Immunoglobulins"/>
    <property type="match status" value="1"/>
</dbReference>
<dbReference type="InterPro" id="IPR017441">
    <property type="entry name" value="Protein_kinase_ATP_BS"/>
</dbReference>